<reference evidence="1 2" key="1">
    <citation type="journal article" date="2019" name="Sci. Rep.">
        <title>Orb-weaving spider Araneus ventricosus genome elucidates the spidroin gene catalogue.</title>
        <authorList>
            <person name="Kono N."/>
            <person name="Nakamura H."/>
            <person name="Ohtoshi R."/>
            <person name="Moran D.A.P."/>
            <person name="Shinohara A."/>
            <person name="Yoshida Y."/>
            <person name="Fujiwara M."/>
            <person name="Mori M."/>
            <person name="Tomita M."/>
            <person name="Arakawa K."/>
        </authorList>
    </citation>
    <scope>NUCLEOTIDE SEQUENCE [LARGE SCALE GENOMIC DNA]</scope>
</reference>
<dbReference type="Proteomes" id="UP000499080">
    <property type="component" value="Unassembled WGS sequence"/>
</dbReference>
<dbReference type="AlphaFoldDB" id="A0A4Y2CUI7"/>
<sequence length="154" mass="18173">MDPNLYTSGYKFQNRIFVFALLEILRLDNNPMVKSLLRQRSLIVSKHPPDDKSNCEYSGLHYQGLLELPFNTRFDNDRKFIDIKAQCKFFKSEKAIVPINFLACMQVPPKRIILKNMKEESLLDYLLVTPELIQTMKQKRETLRRNRKQTPPTP</sequence>
<comment type="caution">
    <text evidence="1">The sequence shown here is derived from an EMBL/GenBank/DDBJ whole genome shotgun (WGS) entry which is preliminary data.</text>
</comment>
<evidence type="ECO:0000313" key="1">
    <source>
        <dbReference type="EMBL" id="GBM06935.1"/>
    </source>
</evidence>
<gene>
    <name evidence="1" type="ORF">AVEN_239646_1</name>
</gene>
<dbReference type="EMBL" id="BGPR01000236">
    <property type="protein sequence ID" value="GBM06935.1"/>
    <property type="molecule type" value="Genomic_DNA"/>
</dbReference>
<organism evidence="1 2">
    <name type="scientific">Araneus ventricosus</name>
    <name type="common">Orbweaver spider</name>
    <name type="synonym">Epeira ventricosa</name>
    <dbReference type="NCBI Taxonomy" id="182803"/>
    <lineage>
        <taxon>Eukaryota</taxon>
        <taxon>Metazoa</taxon>
        <taxon>Ecdysozoa</taxon>
        <taxon>Arthropoda</taxon>
        <taxon>Chelicerata</taxon>
        <taxon>Arachnida</taxon>
        <taxon>Araneae</taxon>
        <taxon>Araneomorphae</taxon>
        <taxon>Entelegynae</taxon>
        <taxon>Araneoidea</taxon>
        <taxon>Araneidae</taxon>
        <taxon>Araneus</taxon>
    </lineage>
</organism>
<accession>A0A4Y2CUI7</accession>
<evidence type="ECO:0000313" key="2">
    <source>
        <dbReference type="Proteomes" id="UP000499080"/>
    </source>
</evidence>
<keyword evidence="2" id="KW-1185">Reference proteome</keyword>
<name>A0A4Y2CUI7_ARAVE</name>
<proteinExistence type="predicted"/>
<protein>
    <submittedName>
        <fullName evidence="1">Uncharacterized protein</fullName>
    </submittedName>
</protein>